<evidence type="ECO:0000313" key="6">
    <source>
        <dbReference type="Ensembl" id="ENSABRP00000024832.1"/>
    </source>
</evidence>
<evidence type="ECO:0000256" key="1">
    <source>
        <dbReference type="ARBA" id="ARBA00004141"/>
    </source>
</evidence>
<dbReference type="GO" id="GO:0097193">
    <property type="term" value="P:intrinsic apoptotic signaling pathway"/>
    <property type="evidence" value="ECO:0007669"/>
    <property type="project" value="TreeGrafter"/>
</dbReference>
<dbReference type="GeneTree" id="ENSGT01030000238234"/>
<dbReference type="Gene3D" id="6.10.110.10">
    <property type="match status" value="1"/>
</dbReference>
<organism evidence="6 7">
    <name type="scientific">Anser brachyrhynchus</name>
    <name type="common">Pink-footed goose</name>
    <dbReference type="NCBI Taxonomy" id="132585"/>
    <lineage>
        <taxon>Eukaryota</taxon>
        <taxon>Metazoa</taxon>
        <taxon>Chordata</taxon>
        <taxon>Craniata</taxon>
        <taxon>Vertebrata</taxon>
        <taxon>Euteleostomi</taxon>
        <taxon>Archelosauria</taxon>
        <taxon>Archosauria</taxon>
        <taxon>Dinosauria</taxon>
        <taxon>Saurischia</taxon>
        <taxon>Theropoda</taxon>
        <taxon>Coelurosauria</taxon>
        <taxon>Aves</taxon>
        <taxon>Neognathae</taxon>
        <taxon>Galloanserae</taxon>
        <taxon>Anseriformes</taxon>
        <taxon>Anatidae</taxon>
        <taxon>Anserinae</taxon>
        <taxon>Anser</taxon>
    </lineage>
</organism>
<dbReference type="PANTHER" id="PTHR16932">
    <property type="entry name" value="INTERFERON ALPHA-INDUCIBLE PROTEIN 27"/>
    <property type="match status" value="1"/>
</dbReference>
<dbReference type="Pfam" id="PF06140">
    <property type="entry name" value="Ifi-6-16"/>
    <property type="match status" value="1"/>
</dbReference>
<evidence type="ECO:0000256" key="4">
    <source>
        <dbReference type="ARBA" id="ARBA00022989"/>
    </source>
</evidence>
<dbReference type="Ensembl" id="ENSABRT00000034814.1">
    <property type="protein sequence ID" value="ENSABRP00000024832.1"/>
    <property type="gene ID" value="ENSABRG00000020838.1"/>
</dbReference>
<keyword evidence="3" id="KW-0812">Transmembrane</keyword>
<dbReference type="PANTHER" id="PTHR16932:SF18">
    <property type="entry name" value="INTERFERON, ALPHA-INDUCIBLE PROTEIN 27-LIKE 2"/>
    <property type="match status" value="1"/>
</dbReference>
<dbReference type="GO" id="GO:0001836">
    <property type="term" value="P:release of cytochrome c from mitochondria"/>
    <property type="evidence" value="ECO:0007669"/>
    <property type="project" value="TreeGrafter"/>
</dbReference>
<keyword evidence="5" id="KW-0472">Membrane</keyword>
<accession>A0A8B9CTA8</accession>
<proteinExistence type="inferred from homology"/>
<name>A0A8B9CTA8_9AVES</name>
<protein>
    <submittedName>
        <fullName evidence="6">Uncharacterized protein</fullName>
    </submittedName>
</protein>
<dbReference type="AlphaFoldDB" id="A0A8B9CTA8"/>
<dbReference type="Proteomes" id="UP000694426">
    <property type="component" value="Unplaced"/>
</dbReference>
<evidence type="ECO:0000256" key="2">
    <source>
        <dbReference type="ARBA" id="ARBA00007262"/>
    </source>
</evidence>
<dbReference type="InterPro" id="IPR009311">
    <property type="entry name" value="IFI6/IFI27-like"/>
</dbReference>
<keyword evidence="7" id="KW-1185">Reference proteome</keyword>
<comment type="subcellular location">
    <subcellularLocation>
        <location evidence="1">Membrane</location>
        <topology evidence="1">Multi-pass membrane protein</topology>
    </subcellularLocation>
</comment>
<keyword evidence="4" id="KW-1133">Transmembrane helix</keyword>
<reference evidence="6" key="2">
    <citation type="submission" date="2025-09" db="UniProtKB">
        <authorList>
            <consortium name="Ensembl"/>
        </authorList>
    </citation>
    <scope>IDENTIFICATION</scope>
</reference>
<dbReference type="GO" id="GO:0031966">
    <property type="term" value="C:mitochondrial membrane"/>
    <property type="evidence" value="ECO:0007669"/>
    <property type="project" value="TreeGrafter"/>
</dbReference>
<evidence type="ECO:0000256" key="3">
    <source>
        <dbReference type="ARBA" id="ARBA00022692"/>
    </source>
</evidence>
<evidence type="ECO:0000313" key="7">
    <source>
        <dbReference type="Proteomes" id="UP000694426"/>
    </source>
</evidence>
<sequence>MGWVSRARGQGLPRAWAGHSVRLQPGYGVLGNPSPAPAAALRAFPLLPGDGVSPTLCPTAPALCSDTPSSWDGTWHAGSRCVGVPAAGVALFGFPAVVSALGFKAAGIAAGSIAAKMMSAAAIANNGGVAAGSTVAVLQSVGAAGLPLGAKIGLSSILGPLGAAIGAKIF</sequence>
<evidence type="ECO:0000256" key="5">
    <source>
        <dbReference type="ARBA" id="ARBA00023136"/>
    </source>
</evidence>
<dbReference type="InterPro" id="IPR038213">
    <property type="entry name" value="IFI6/IFI27-like_sf"/>
</dbReference>
<comment type="similarity">
    <text evidence="2">Belongs to the IFI6/IFI27 family.</text>
</comment>
<reference evidence="6" key="1">
    <citation type="submission" date="2025-08" db="UniProtKB">
        <authorList>
            <consortium name="Ensembl"/>
        </authorList>
    </citation>
    <scope>IDENTIFICATION</scope>
</reference>